<dbReference type="OrthoDB" id="4624at2"/>
<feature type="transmembrane region" description="Helical" evidence="3">
    <location>
        <begin position="119"/>
        <end position="143"/>
    </location>
</feature>
<keyword evidence="3" id="KW-0472">Membrane</keyword>
<dbReference type="AlphaFoldDB" id="A0A2Z4UBK4"/>
<feature type="transmembrane region" description="Helical" evidence="3">
    <location>
        <begin position="57"/>
        <end position="79"/>
    </location>
</feature>
<keyword evidence="1 3" id="KW-0812">Transmembrane</keyword>
<evidence type="ECO:0000313" key="5">
    <source>
        <dbReference type="Proteomes" id="UP000250003"/>
    </source>
</evidence>
<dbReference type="PANTHER" id="PTHR37815">
    <property type="entry name" value="UPF0397 PROTEIN BC_2624-RELATED"/>
    <property type="match status" value="1"/>
</dbReference>
<evidence type="ECO:0000313" key="4">
    <source>
        <dbReference type="EMBL" id="AWY98377.1"/>
    </source>
</evidence>
<dbReference type="Proteomes" id="UP000250003">
    <property type="component" value="Chromosome"/>
</dbReference>
<dbReference type="KEGG" id="blau:DQQ01_09695"/>
<dbReference type="InterPro" id="IPR030949">
    <property type="entry name" value="ECF_S_folate_fam"/>
</dbReference>
<proteinExistence type="predicted"/>
<dbReference type="GO" id="GO:0016020">
    <property type="term" value="C:membrane"/>
    <property type="evidence" value="ECO:0007669"/>
    <property type="project" value="InterPro"/>
</dbReference>
<keyword evidence="5" id="KW-1185">Reference proteome</keyword>
<dbReference type="EMBL" id="CP030280">
    <property type="protein sequence ID" value="AWY98377.1"/>
    <property type="molecule type" value="Genomic_DNA"/>
</dbReference>
<reference evidence="5" key="1">
    <citation type="submission" date="2018-06" db="EMBL/GenBank/DDBJ databases">
        <title>Description of Blautia argi sp. nov., a new anaerobic isolated from dog feces.</title>
        <authorList>
            <person name="Chang Y.-H."/>
            <person name="Paek J."/>
            <person name="Shin Y."/>
        </authorList>
    </citation>
    <scope>NUCLEOTIDE SEQUENCE [LARGE SCALE GENOMIC DNA]</scope>
    <source>
        <strain evidence="5">KCTC 15426</strain>
    </source>
</reference>
<dbReference type="InterPro" id="IPR009825">
    <property type="entry name" value="ECF_substrate-spec-like"/>
</dbReference>
<feature type="transmembrane region" description="Helical" evidence="3">
    <location>
        <begin position="155"/>
        <end position="173"/>
    </location>
</feature>
<keyword evidence="2 3" id="KW-1133">Transmembrane helix</keyword>
<feature type="transmembrane region" description="Helical" evidence="3">
    <location>
        <begin position="20"/>
        <end position="36"/>
    </location>
</feature>
<gene>
    <name evidence="4" type="ORF">DQQ01_09695</name>
</gene>
<dbReference type="Gene3D" id="1.10.1760.20">
    <property type="match status" value="1"/>
</dbReference>
<feature type="transmembrane region" description="Helical" evidence="3">
    <location>
        <begin position="91"/>
        <end position="107"/>
    </location>
</feature>
<evidence type="ECO:0000256" key="3">
    <source>
        <dbReference type="SAM" id="Phobius"/>
    </source>
</evidence>
<evidence type="ECO:0000256" key="2">
    <source>
        <dbReference type="ARBA" id="ARBA00022989"/>
    </source>
</evidence>
<evidence type="ECO:0000256" key="1">
    <source>
        <dbReference type="ARBA" id="ARBA00022692"/>
    </source>
</evidence>
<organism evidence="4 5">
    <name type="scientific">Blautia argi</name>
    <dbReference type="NCBI Taxonomy" id="1912897"/>
    <lineage>
        <taxon>Bacteria</taxon>
        <taxon>Bacillati</taxon>
        <taxon>Bacillota</taxon>
        <taxon>Clostridia</taxon>
        <taxon>Lachnospirales</taxon>
        <taxon>Lachnospiraceae</taxon>
        <taxon>Blautia</taxon>
    </lineage>
</organism>
<name>A0A2Z4UBK4_9FIRM</name>
<dbReference type="NCBIfam" id="TIGR04518">
    <property type="entry name" value="ECF_S_folT_fam"/>
    <property type="match status" value="1"/>
</dbReference>
<sequence length="199" mass="21469">MLLQTAKEEDLLQMKKINKVKIIVFAGLLVSMNIVLSRVLSIPVGPTIRITVSQTPVYLAGFWFGPFVGGICGFLGDLIGSLLQGYAPNPFISISAILTGVLPGIVAKLSKNRIGVPQVLGVAVVNGIVGSLGFTCIGLHLYYGTPWAVLYTTRTVQTVLLAIVNTVLVFMLYKSPLTAFLKRSVSADSVQRRKQHRAI</sequence>
<dbReference type="Pfam" id="PF07155">
    <property type="entry name" value="ECF-ribofla_trS"/>
    <property type="match status" value="1"/>
</dbReference>
<dbReference type="PANTHER" id="PTHR37815:SF3">
    <property type="entry name" value="UPF0397 PROTEIN SPR0429"/>
    <property type="match status" value="1"/>
</dbReference>
<protein>
    <submittedName>
        <fullName evidence="4">Folate family ECF transporter S component</fullName>
    </submittedName>
</protein>
<accession>A0A2Z4UBK4</accession>